<keyword evidence="6" id="KW-1185">Reference proteome</keyword>
<protein>
    <recommendedName>
        <fullName evidence="7">Ribosomal protein L17</fullName>
    </recommendedName>
</protein>
<gene>
    <name evidence="5" type="ORF">HYPSUDRAFT_61187</name>
</gene>
<name>A0A0D2PEG2_HYPSF</name>
<dbReference type="InterPro" id="IPR036373">
    <property type="entry name" value="Ribosomal_bL17_sf"/>
</dbReference>
<comment type="similarity">
    <text evidence="1 4">Belongs to the bacterial ribosomal protein bL17 family.</text>
</comment>
<evidence type="ECO:0000313" key="6">
    <source>
        <dbReference type="Proteomes" id="UP000054270"/>
    </source>
</evidence>
<dbReference type="GO" id="GO:0005762">
    <property type="term" value="C:mitochondrial large ribosomal subunit"/>
    <property type="evidence" value="ECO:0007669"/>
    <property type="project" value="TreeGrafter"/>
</dbReference>
<evidence type="ECO:0008006" key="7">
    <source>
        <dbReference type="Google" id="ProtNLM"/>
    </source>
</evidence>
<evidence type="ECO:0000256" key="1">
    <source>
        <dbReference type="ARBA" id="ARBA00008777"/>
    </source>
</evidence>
<dbReference type="PANTHER" id="PTHR14413:SF16">
    <property type="entry name" value="LARGE RIBOSOMAL SUBUNIT PROTEIN BL17M"/>
    <property type="match status" value="1"/>
</dbReference>
<proteinExistence type="inferred from homology"/>
<dbReference type="GO" id="GO:0003735">
    <property type="term" value="F:structural constituent of ribosome"/>
    <property type="evidence" value="ECO:0007669"/>
    <property type="project" value="InterPro"/>
</dbReference>
<dbReference type="OrthoDB" id="275000at2759"/>
<dbReference type="STRING" id="945553.A0A0D2PEG2"/>
<dbReference type="NCBIfam" id="TIGR00059">
    <property type="entry name" value="L17"/>
    <property type="match status" value="1"/>
</dbReference>
<dbReference type="Gene3D" id="3.90.1030.10">
    <property type="entry name" value="Ribosomal protein L17"/>
    <property type="match status" value="1"/>
</dbReference>
<reference evidence="6" key="1">
    <citation type="submission" date="2014-04" db="EMBL/GenBank/DDBJ databases">
        <title>Evolutionary Origins and Diversification of the Mycorrhizal Mutualists.</title>
        <authorList>
            <consortium name="DOE Joint Genome Institute"/>
            <consortium name="Mycorrhizal Genomics Consortium"/>
            <person name="Kohler A."/>
            <person name="Kuo A."/>
            <person name="Nagy L.G."/>
            <person name="Floudas D."/>
            <person name="Copeland A."/>
            <person name="Barry K.W."/>
            <person name="Cichocki N."/>
            <person name="Veneault-Fourrey C."/>
            <person name="LaButti K."/>
            <person name="Lindquist E.A."/>
            <person name="Lipzen A."/>
            <person name="Lundell T."/>
            <person name="Morin E."/>
            <person name="Murat C."/>
            <person name="Riley R."/>
            <person name="Ohm R."/>
            <person name="Sun H."/>
            <person name="Tunlid A."/>
            <person name="Henrissat B."/>
            <person name="Grigoriev I.V."/>
            <person name="Hibbett D.S."/>
            <person name="Martin F."/>
        </authorList>
    </citation>
    <scope>NUCLEOTIDE SEQUENCE [LARGE SCALE GENOMIC DNA]</scope>
    <source>
        <strain evidence="6">FD-334 SS-4</strain>
    </source>
</reference>
<accession>A0A0D2PEG2</accession>
<dbReference type="InterPro" id="IPR047859">
    <property type="entry name" value="Ribosomal_bL17_CS"/>
</dbReference>
<evidence type="ECO:0000313" key="5">
    <source>
        <dbReference type="EMBL" id="KJA29154.1"/>
    </source>
</evidence>
<dbReference type="AlphaFoldDB" id="A0A0D2PEG2"/>
<sequence>MKHGVAFRKFSRTSSHRMLMLRNLVTSLFEHEQIKTTLPKARDTARLAEKIITMGKKGDNSAHTRASAFLLKPDTITKLFSTFATRYANRPGGYTRIHKFGNRQGDNAPHAILELVDNPRDLRWEMTSRAVGWEILRDKLRSQRPEAIINAGVEKTLDLVKAERNLDYGEKGVLRPKTRWNVQKILRYRSNDAAKVLSQKATEYADELLATPMAFKSIHEEMLENNSTTRAPRPNAGHKRPGETRPALLIAQGKLGQRPTAPNRHGRKFPIITMENALTEKARHT</sequence>
<dbReference type="PROSITE" id="PS01167">
    <property type="entry name" value="RIBOSOMAL_L17"/>
    <property type="match status" value="1"/>
</dbReference>
<dbReference type="OMA" id="WQWFTRR"/>
<keyword evidence="3 4" id="KW-0687">Ribonucleoprotein</keyword>
<dbReference type="HAMAP" id="MF_01368">
    <property type="entry name" value="Ribosomal_bL17"/>
    <property type="match status" value="1"/>
</dbReference>
<evidence type="ECO:0000256" key="2">
    <source>
        <dbReference type="ARBA" id="ARBA00022980"/>
    </source>
</evidence>
<keyword evidence="2 4" id="KW-0689">Ribosomal protein</keyword>
<dbReference type="Pfam" id="PF01196">
    <property type="entry name" value="Ribosomal_L17"/>
    <property type="match status" value="1"/>
</dbReference>
<dbReference type="GO" id="GO:0006412">
    <property type="term" value="P:translation"/>
    <property type="evidence" value="ECO:0007669"/>
    <property type="project" value="InterPro"/>
</dbReference>
<evidence type="ECO:0000256" key="4">
    <source>
        <dbReference type="RuleBase" id="RU000660"/>
    </source>
</evidence>
<evidence type="ECO:0000256" key="3">
    <source>
        <dbReference type="ARBA" id="ARBA00023274"/>
    </source>
</evidence>
<dbReference type="EMBL" id="KN817519">
    <property type="protein sequence ID" value="KJA29154.1"/>
    <property type="molecule type" value="Genomic_DNA"/>
</dbReference>
<dbReference type="Proteomes" id="UP000054270">
    <property type="component" value="Unassembled WGS sequence"/>
</dbReference>
<organism evidence="5 6">
    <name type="scientific">Hypholoma sublateritium (strain FD-334 SS-4)</name>
    <dbReference type="NCBI Taxonomy" id="945553"/>
    <lineage>
        <taxon>Eukaryota</taxon>
        <taxon>Fungi</taxon>
        <taxon>Dikarya</taxon>
        <taxon>Basidiomycota</taxon>
        <taxon>Agaricomycotina</taxon>
        <taxon>Agaricomycetes</taxon>
        <taxon>Agaricomycetidae</taxon>
        <taxon>Agaricales</taxon>
        <taxon>Agaricineae</taxon>
        <taxon>Strophariaceae</taxon>
        <taxon>Hypholoma</taxon>
    </lineage>
</organism>
<dbReference type="InterPro" id="IPR000456">
    <property type="entry name" value="Ribosomal_bL17"/>
</dbReference>
<dbReference type="PANTHER" id="PTHR14413">
    <property type="entry name" value="RIBOSOMAL PROTEIN L17"/>
    <property type="match status" value="1"/>
</dbReference>
<dbReference type="SUPFAM" id="SSF64263">
    <property type="entry name" value="Prokaryotic ribosomal protein L17"/>
    <property type="match status" value="1"/>
</dbReference>